<proteinExistence type="predicted"/>
<name>A0A2T4AK80_TRIHA</name>
<reference evidence="1 2" key="1">
    <citation type="submission" date="2016-07" db="EMBL/GenBank/DDBJ databases">
        <title>Multiple horizontal gene transfer events from other fungi enriched the ability of initially mycotrophic Trichoderma (Ascomycota) to feed on dead plant biomass.</title>
        <authorList>
            <consortium name="DOE Joint Genome Institute"/>
            <person name="Aerts A."/>
            <person name="Atanasova L."/>
            <person name="Chenthamara K."/>
            <person name="Zhang J."/>
            <person name="Grujic M."/>
            <person name="Henrissat B."/>
            <person name="Kuo A."/>
            <person name="Salamov A."/>
            <person name="Lipzen A."/>
            <person name="Labutti K."/>
            <person name="Barry K."/>
            <person name="Miao Y."/>
            <person name="Rahimi M.J."/>
            <person name="Shen Q."/>
            <person name="Grigoriev I.V."/>
            <person name="Kubicek C.P."/>
            <person name="Druzhinina I.S."/>
        </authorList>
    </citation>
    <scope>NUCLEOTIDE SEQUENCE [LARGE SCALE GENOMIC DNA]</scope>
    <source>
        <strain evidence="1 2">CBS 226.95</strain>
    </source>
</reference>
<dbReference type="Proteomes" id="UP000241690">
    <property type="component" value="Unassembled WGS sequence"/>
</dbReference>
<protein>
    <submittedName>
        <fullName evidence="1">Uncharacterized protein</fullName>
    </submittedName>
</protein>
<dbReference type="EMBL" id="KZ679677">
    <property type="protein sequence ID" value="PTB57490.1"/>
    <property type="molecule type" value="Genomic_DNA"/>
</dbReference>
<organism evidence="1 2">
    <name type="scientific">Trichoderma harzianum CBS 226.95</name>
    <dbReference type="NCBI Taxonomy" id="983964"/>
    <lineage>
        <taxon>Eukaryota</taxon>
        <taxon>Fungi</taxon>
        <taxon>Dikarya</taxon>
        <taxon>Ascomycota</taxon>
        <taxon>Pezizomycotina</taxon>
        <taxon>Sordariomycetes</taxon>
        <taxon>Hypocreomycetidae</taxon>
        <taxon>Hypocreales</taxon>
        <taxon>Hypocreaceae</taxon>
        <taxon>Trichoderma</taxon>
    </lineage>
</organism>
<accession>A0A2T4AK80</accession>
<keyword evidence="2" id="KW-1185">Reference proteome</keyword>
<sequence>MPAHSLLGGSLDHLGDGDRRARIREELSLERWLRWWLSSMFVAFLDCWGKTRVKQASILLPTTVGLLCWGHCAEATQLIYRFGRQVRALARTASRRTDAIKRSARRHLGALFLAIEEKALLIQRWVVPRADTWRRTRERDAA</sequence>
<gene>
    <name evidence="1" type="ORF">M431DRAFT_505058</name>
</gene>
<dbReference type="AlphaFoldDB" id="A0A2T4AK80"/>
<evidence type="ECO:0000313" key="1">
    <source>
        <dbReference type="EMBL" id="PTB57490.1"/>
    </source>
</evidence>
<dbReference type="RefSeq" id="XP_024777167.1">
    <property type="nucleotide sequence ID" value="XM_024918571.1"/>
</dbReference>
<dbReference type="GeneID" id="36627140"/>
<evidence type="ECO:0000313" key="2">
    <source>
        <dbReference type="Proteomes" id="UP000241690"/>
    </source>
</evidence>